<comment type="caution">
    <text evidence="5">The sequence shown here is derived from an EMBL/GenBank/DDBJ whole genome shotgun (WGS) entry which is preliminary data.</text>
</comment>
<evidence type="ECO:0000259" key="4">
    <source>
        <dbReference type="Pfam" id="PF08386"/>
    </source>
</evidence>
<sequence length="547" mass="57268">MRPVPKAALAACLAVAMIMIGGAGVVTAASLPLALRGAFAPPAVPQQPDADPGVPAPPAPGPTALERSPDRGHDPLPDVRPPGFRKPLADFAAYRSQRIDWRACGQFRCAEVTAPLDWDVPDAEAITLALRQRPATRTPKLGTLFINPGGPGESGTRLVEWFRATGLERYDIVGWDPRGTGGSTPVRCASAAELDELHEVDSSPDSPAEFDELVQAWRGFGKACARNSGPLLEAVTTADTAKDLDLLRELVGDEKLNYLGYSYGTIIGQAYVELFADKVGRLVLDSVAPLQADDTGQRGIGGGATQVQGFDASIGAFADWCAGRGDCGLGESREEVLGAVTDLLDRLDARPIAVGDRRLTQSLATTGILASLYQDARGWPQLALAIAGARGGDGRALLAAADSYNGRGPNGAYAPSQNAFYAINCVDASDAGVDQARADYEEAAKQAPTFGKYFGPSVTCPTWPVQAGIPVSQFHPEVPDFLVVGVTGDPATPYAWSEGYAGAQPGATLITLDGTGHTAYGRNECVNAAVVDYLVRDRVPGGGLTCR</sequence>
<accession>A0A7Z0DA21</accession>
<proteinExistence type="inferred from homology"/>
<evidence type="ECO:0000256" key="3">
    <source>
        <dbReference type="SAM" id="MobiDB-lite"/>
    </source>
</evidence>
<dbReference type="PANTHER" id="PTHR43248:SF30">
    <property type="entry name" value="AB HYDROLASE-1 DOMAIN-CONTAINING PROTEIN"/>
    <property type="match status" value="1"/>
</dbReference>
<evidence type="ECO:0000256" key="1">
    <source>
        <dbReference type="ARBA" id="ARBA00010088"/>
    </source>
</evidence>
<keyword evidence="6" id="KW-1185">Reference proteome</keyword>
<feature type="region of interest" description="Disordered" evidence="3">
    <location>
        <begin position="44"/>
        <end position="84"/>
    </location>
</feature>
<dbReference type="Pfam" id="PF08386">
    <property type="entry name" value="Abhydrolase_4"/>
    <property type="match status" value="1"/>
</dbReference>
<dbReference type="RefSeq" id="WP_179445526.1">
    <property type="nucleotide sequence ID" value="NZ_JACBZS010000001.1"/>
</dbReference>
<evidence type="ECO:0000313" key="6">
    <source>
        <dbReference type="Proteomes" id="UP000527616"/>
    </source>
</evidence>
<feature type="domain" description="Peptidase S33 tripeptidyl aminopeptidase-like C-terminal" evidence="4">
    <location>
        <begin position="448"/>
        <end position="546"/>
    </location>
</feature>
<dbReference type="GO" id="GO:0016787">
    <property type="term" value="F:hydrolase activity"/>
    <property type="evidence" value="ECO:0007669"/>
    <property type="project" value="UniProtKB-KW"/>
</dbReference>
<organism evidence="5 6">
    <name type="scientific">Naumannella cuiyingiana</name>
    <dbReference type="NCBI Taxonomy" id="1347891"/>
    <lineage>
        <taxon>Bacteria</taxon>
        <taxon>Bacillati</taxon>
        <taxon>Actinomycetota</taxon>
        <taxon>Actinomycetes</taxon>
        <taxon>Propionibacteriales</taxon>
        <taxon>Propionibacteriaceae</taxon>
        <taxon>Naumannella</taxon>
    </lineage>
</organism>
<dbReference type="InterPro" id="IPR029058">
    <property type="entry name" value="AB_hydrolase_fold"/>
</dbReference>
<keyword evidence="2" id="KW-0378">Hydrolase</keyword>
<dbReference type="PANTHER" id="PTHR43248">
    <property type="entry name" value="2-SUCCINYL-6-HYDROXY-2,4-CYCLOHEXADIENE-1-CARBOXYLATE SYNTHASE"/>
    <property type="match status" value="1"/>
</dbReference>
<dbReference type="Gene3D" id="3.40.50.1820">
    <property type="entry name" value="alpha/beta hydrolase"/>
    <property type="match status" value="1"/>
</dbReference>
<gene>
    <name evidence="5" type="ORF">GGQ54_002298</name>
</gene>
<dbReference type="AlphaFoldDB" id="A0A7Z0DA21"/>
<dbReference type="EMBL" id="JACBZS010000001">
    <property type="protein sequence ID" value="NYI71738.1"/>
    <property type="molecule type" value="Genomic_DNA"/>
</dbReference>
<feature type="compositionally biased region" description="Basic and acidic residues" evidence="3">
    <location>
        <begin position="67"/>
        <end position="77"/>
    </location>
</feature>
<evidence type="ECO:0000256" key="2">
    <source>
        <dbReference type="ARBA" id="ARBA00022801"/>
    </source>
</evidence>
<dbReference type="Proteomes" id="UP000527616">
    <property type="component" value="Unassembled WGS sequence"/>
</dbReference>
<reference evidence="5 6" key="1">
    <citation type="submission" date="2020-07" db="EMBL/GenBank/DDBJ databases">
        <title>Sequencing the genomes of 1000 actinobacteria strains.</title>
        <authorList>
            <person name="Klenk H.-P."/>
        </authorList>
    </citation>
    <scope>NUCLEOTIDE SEQUENCE [LARGE SCALE GENOMIC DNA]</scope>
    <source>
        <strain evidence="5 6">DSM 103164</strain>
    </source>
</reference>
<feature type="compositionally biased region" description="Low complexity" evidence="3">
    <location>
        <begin position="44"/>
        <end position="53"/>
    </location>
</feature>
<protein>
    <submittedName>
        <fullName evidence="5">Pimeloyl-ACP methyl ester carboxylesterase</fullName>
    </submittedName>
</protein>
<dbReference type="InterPro" id="IPR051601">
    <property type="entry name" value="Serine_prot/Carboxylest_S33"/>
</dbReference>
<dbReference type="SUPFAM" id="SSF53474">
    <property type="entry name" value="alpha/beta-Hydrolases"/>
    <property type="match status" value="1"/>
</dbReference>
<comment type="similarity">
    <text evidence="1">Belongs to the peptidase S33 family.</text>
</comment>
<name>A0A7Z0DA21_9ACTN</name>
<evidence type="ECO:0000313" key="5">
    <source>
        <dbReference type="EMBL" id="NYI71738.1"/>
    </source>
</evidence>
<dbReference type="InterPro" id="IPR013595">
    <property type="entry name" value="Pept_S33_TAP-like_C"/>
</dbReference>